<dbReference type="SUPFAM" id="SSF52499">
    <property type="entry name" value="Isochorismatase-like hydrolases"/>
    <property type="match status" value="1"/>
</dbReference>
<sequence length="194" mass="21271">MSTKTSEPAILLLIDIQQGLVEGTEAWGPRSTPDFTKNVASLLEVWRSNLWPVLHVCHDATEPNNPISAKYPDTFAPHACAAPKEDEPTFIKHVGSPFVATDLPDVIKSYGDRRIIVIGMDGSECINNTTRHGADLGFRMVVVGDACASYGMTDWITGKQRDAEETHNAAMGMLHSYAIVTNTERMMLGLGYNH</sequence>
<name>A0A8H7TF53_9HELO</name>
<feature type="domain" description="Isochorismatase-like" evidence="3">
    <location>
        <begin position="10"/>
        <end position="184"/>
    </location>
</feature>
<dbReference type="OrthoDB" id="245563at2759"/>
<dbReference type="AlphaFoldDB" id="A0A8H7TF53"/>
<reference evidence="4" key="1">
    <citation type="submission" date="2021-02" db="EMBL/GenBank/DDBJ databases">
        <title>Genome sequence Cadophora malorum strain M34.</title>
        <authorList>
            <person name="Stefanovic E."/>
            <person name="Vu D."/>
            <person name="Scully C."/>
            <person name="Dijksterhuis J."/>
            <person name="Roader J."/>
            <person name="Houbraken J."/>
        </authorList>
    </citation>
    <scope>NUCLEOTIDE SEQUENCE</scope>
    <source>
        <strain evidence="4">M34</strain>
    </source>
</reference>
<keyword evidence="2" id="KW-0378">Hydrolase</keyword>
<protein>
    <recommendedName>
        <fullName evidence="3">Isochorismatase-like domain-containing protein</fullName>
    </recommendedName>
</protein>
<organism evidence="4 5">
    <name type="scientific">Cadophora malorum</name>
    <dbReference type="NCBI Taxonomy" id="108018"/>
    <lineage>
        <taxon>Eukaryota</taxon>
        <taxon>Fungi</taxon>
        <taxon>Dikarya</taxon>
        <taxon>Ascomycota</taxon>
        <taxon>Pezizomycotina</taxon>
        <taxon>Leotiomycetes</taxon>
        <taxon>Helotiales</taxon>
        <taxon>Ploettnerulaceae</taxon>
        <taxon>Cadophora</taxon>
    </lineage>
</organism>
<accession>A0A8H7TF53</accession>
<dbReference type="GO" id="GO:0016787">
    <property type="term" value="F:hydrolase activity"/>
    <property type="evidence" value="ECO:0007669"/>
    <property type="project" value="UniProtKB-KW"/>
</dbReference>
<dbReference type="Proteomes" id="UP000664132">
    <property type="component" value="Unassembled WGS sequence"/>
</dbReference>
<dbReference type="PANTHER" id="PTHR43540">
    <property type="entry name" value="PEROXYUREIDOACRYLATE/UREIDOACRYLATE AMIDOHYDROLASE-RELATED"/>
    <property type="match status" value="1"/>
</dbReference>
<evidence type="ECO:0000313" key="4">
    <source>
        <dbReference type="EMBL" id="KAG4420480.1"/>
    </source>
</evidence>
<comment type="caution">
    <text evidence="4">The sequence shown here is derived from an EMBL/GenBank/DDBJ whole genome shotgun (WGS) entry which is preliminary data.</text>
</comment>
<evidence type="ECO:0000256" key="1">
    <source>
        <dbReference type="ARBA" id="ARBA00006336"/>
    </source>
</evidence>
<dbReference type="PANTHER" id="PTHR43540:SF1">
    <property type="entry name" value="ISOCHORISMATASE HYDROLASE"/>
    <property type="match status" value="1"/>
</dbReference>
<evidence type="ECO:0000313" key="5">
    <source>
        <dbReference type="Proteomes" id="UP000664132"/>
    </source>
</evidence>
<dbReference type="Gene3D" id="3.40.50.850">
    <property type="entry name" value="Isochorismatase-like"/>
    <property type="match status" value="1"/>
</dbReference>
<comment type="similarity">
    <text evidence="1">Belongs to the isochorismatase family.</text>
</comment>
<gene>
    <name evidence="4" type="ORF">IFR04_006400</name>
</gene>
<keyword evidence="5" id="KW-1185">Reference proteome</keyword>
<dbReference type="Pfam" id="PF00857">
    <property type="entry name" value="Isochorismatase"/>
    <property type="match status" value="1"/>
</dbReference>
<dbReference type="InterPro" id="IPR050272">
    <property type="entry name" value="Isochorismatase-like_hydrls"/>
</dbReference>
<dbReference type="InterPro" id="IPR036380">
    <property type="entry name" value="Isochorismatase-like_sf"/>
</dbReference>
<evidence type="ECO:0000259" key="3">
    <source>
        <dbReference type="Pfam" id="PF00857"/>
    </source>
</evidence>
<dbReference type="InterPro" id="IPR000868">
    <property type="entry name" value="Isochorismatase-like_dom"/>
</dbReference>
<proteinExistence type="inferred from homology"/>
<dbReference type="EMBL" id="JAFJYH010000083">
    <property type="protein sequence ID" value="KAG4420480.1"/>
    <property type="molecule type" value="Genomic_DNA"/>
</dbReference>
<evidence type="ECO:0000256" key="2">
    <source>
        <dbReference type="ARBA" id="ARBA00022801"/>
    </source>
</evidence>